<keyword evidence="2" id="KW-1185">Reference proteome</keyword>
<dbReference type="KEGG" id="vg:40086140"/>
<dbReference type="Proteomes" id="UP000225683">
    <property type="component" value="Genome"/>
</dbReference>
<reference evidence="1 2" key="1">
    <citation type="submission" date="2017-06" db="EMBL/GenBank/DDBJ databases">
        <authorList>
            <person name="Conboy A.J."/>
            <person name="Conboy D.B."/>
            <person name="Kulkosky J."/>
            <person name="Cross T."/>
            <person name="Moy E.A."/>
            <person name="Stoner T.H."/>
            <person name="Garlena R.A."/>
            <person name="Russell D.A."/>
            <person name="Pope W.H."/>
            <person name="Jacobs-Sera D."/>
            <person name="Hatfull G.F."/>
        </authorList>
    </citation>
    <scope>NUCLEOTIDE SEQUENCE [LARGE SCALE GENOMIC DNA]</scope>
</reference>
<name>A0A286N2V2_9CAUD</name>
<organism evidence="1 2">
    <name type="scientific">Arthrobacter phage Colucci</name>
    <dbReference type="NCBI Taxonomy" id="2015834"/>
    <lineage>
        <taxon>Viruses</taxon>
        <taxon>Duplodnaviria</taxon>
        <taxon>Heunggongvirae</taxon>
        <taxon>Uroviricota</taxon>
        <taxon>Caudoviricetes</taxon>
        <taxon>Klausavirus</taxon>
        <taxon>Klausavirus colucci</taxon>
    </lineage>
</organism>
<evidence type="ECO:0000313" key="1">
    <source>
        <dbReference type="EMBL" id="ASX98709.1"/>
    </source>
</evidence>
<proteinExistence type="predicted"/>
<evidence type="ECO:0000313" key="2">
    <source>
        <dbReference type="Proteomes" id="UP000225683"/>
    </source>
</evidence>
<sequence>MIGLMANGVLSFPFRLNADGTAATVGYGADGEVDEAIAVLVLTHLGERLMHPSFGVPDPAFAGLDVGDIQVGLDQYGPAGITIQSVTQEPVDGTDQVVRAVVAWRRNSDGTGNSNNG</sequence>
<dbReference type="GeneID" id="40086140"/>
<dbReference type="OrthoDB" id="15807at10239"/>
<accession>A0A286N2V2</accession>
<dbReference type="RefSeq" id="YP_009610052.1">
    <property type="nucleotide sequence ID" value="NC_042000.1"/>
</dbReference>
<dbReference type="EMBL" id="MF185718">
    <property type="protein sequence ID" value="ASX98709.1"/>
    <property type="molecule type" value="Genomic_DNA"/>
</dbReference>
<dbReference type="SUPFAM" id="SSF160719">
    <property type="entry name" value="gpW/gp25-like"/>
    <property type="match status" value="1"/>
</dbReference>
<protein>
    <submittedName>
        <fullName evidence="1">Baseplate wedge protein</fullName>
    </submittedName>
</protein>
<dbReference type="Gene3D" id="3.10.450.40">
    <property type="match status" value="1"/>
</dbReference>
<gene>
    <name evidence="1" type="primary">38</name>
    <name evidence="1" type="ORF">SEA_COLUCCI_38</name>
</gene>